<dbReference type="EMBL" id="JACHJV010000002">
    <property type="protein sequence ID" value="MBB4927796.1"/>
    <property type="molecule type" value="Genomic_DNA"/>
</dbReference>
<gene>
    <name evidence="1" type="ORF">FHR34_006891</name>
</gene>
<reference evidence="1 2" key="1">
    <citation type="submission" date="2020-08" db="EMBL/GenBank/DDBJ databases">
        <title>Sequencing the genomes of 1000 actinobacteria strains.</title>
        <authorList>
            <person name="Klenk H.-P."/>
        </authorList>
    </citation>
    <scope>NUCLEOTIDE SEQUENCE [LARGE SCALE GENOMIC DNA]</scope>
    <source>
        <strain evidence="1 2">DSM 41654</strain>
    </source>
</reference>
<dbReference type="Proteomes" id="UP000540506">
    <property type="component" value="Unassembled WGS sequence"/>
</dbReference>
<proteinExistence type="predicted"/>
<comment type="caution">
    <text evidence="1">The sequence shown here is derived from an EMBL/GenBank/DDBJ whole genome shotgun (WGS) entry which is preliminary data.</text>
</comment>
<accession>A0A7W7VYR7</accession>
<evidence type="ECO:0000313" key="2">
    <source>
        <dbReference type="Proteomes" id="UP000540506"/>
    </source>
</evidence>
<evidence type="ECO:0000313" key="1">
    <source>
        <dbReference type="EMBL" id="MBB4927796.1"/>
    </source>
</evidence>
<protein>
    <submittedName>
        <fullName evidence="1">Uncharacterized protein</fullName>
    </submittedName>
</protein>
<sequence length="35" mass="4016">MPATDTRWVYDGPNHCVRTEIIDSYGGQLSWGIYN</sequence>
<name>A0A7W7VYR7_KITKI</name>
<organism evidence="1 2">
    <name type="scientific">Kitasatospora kifunensis</name>
    <name type="common">Streptomyces kifunensis</name>
    <dbReference type="NCBI Taxonomy" id="58351"/>
    <lineage>
        <taxon>Bacteria</taxon>
        <taxon>Bacillati</taxon>
        <taxon>Actinomycetota</taxon>
        <taxon>Actinomycetes</taxon>
        <taxon>Kitasatosporales</taxon>
        <taxon>Streptomycetaceae</taxon>
        <taxon>Kitasatospora</taxon>
    </lineage>
</organism>
<dbReference type="AlphaFoldDB" id="A0A7W7VYR7"/>
<keyword evidence="2" id="KW-1185">Reference proteome</keyword>